<dbReference type="PANTHER" id="PTHR22947:SF18">
    <property type="entry name" value="MAJOR SPERM PROTEIN"/>
    <property type="match status" value="1"/>
</dbReference>
<evidence type="ECO:0000313" key="4">
    <source>
        <dbReference type="EMBL" id="PIC40894.1"/>
    </source>
</evidence>
<feature type="domain" description="MSP" evidence="3">
    <location>
        <begin position="51"/>
        <end position="193"/>
    </location>
</feature>
<sequence>MSANTPKPKKNASSEPTTAHQKKRRSREEEKSTPCYISNDGYLWTDINPDLALIEPRILVSVNFNYLAFSRKQERPPESRSLALINHGDYPVAFKIETTDNYSYFVDRRNGIIPPRQTVVNAAVRMPNIVTIEVYHRPHNEYLEEDKQHFYNRPRKDKLFILLAPQMCQTFAPEAIFHNERSYEKLRVMLMYSGVEEKPGETAKKQLLLGGVVGWCTWKEDNGARKKKNDRQIAEFRKIEKTIIQNASKEQCEDNPRMMPIHRKSPAIFRSKTPVLAGPAGRRRPGMSKQFRSVSPFNRTPTIKKTQSETPKKLSGEGAATPVARTASLFKSSLENQKTPANQKKTSGETPRKGSHDAPSPSLTPMKKSSENPKKGPHDAPSPALTPMKKSTENDKPPSLTPRKEMHSPTSKKKSLESETRSPSHLKKPPTPTREVHSPKTEKKSQEAPIPVASPNHKEALENWATSPKPDANSM</sequence>
<dbReference type="Proteomes" id="UP000230233">
    <property type="component" value="Chromosome III"/>
</dbReference>
<dbReference type="PANTHER" id="PTHR22947">
    <property type="entry name" value="MAJOR SPERM PROTEIN"/>
    <property type="match status" value="1"/>
</dbReference>
<dbReference type="InterPro" id="IPR000535">
    <property type="entry name" value="MSP_dom"/>
</dbReference>
<feature type="compositionally biased region" description="Polar residues" evidence="2">
    <location>
        <begin position="329"/>
        <end position="345"/>
    </location>
</feature>
<evidence type="ECO:0000259" key="3">
    <source>
        <dbReference type="PROSITE" id="PS50202"/>
    </source>
</evidence>
<dbReference type="PROSITE" id="PS50202">
    <property type="entry name" value="MSP"/>
    <property type="match status" value="1"/>
</dbReference>
<feature type="compositionally biased region" description="Basic and acidic residues" evidence="2">
    <location>
        <begin position="306"/>
        <end position="315"/>
    </location>
</feature>
<keyword evidence="5" id="KW-1185">Reference proteome</keyword>
<feature type="region of interest" description="Disordered" evidence="2">
    <location>
        <begin position="274"/>
        <end position="475"/>
    </location>
</feature>
<feature type="compositionally biased region" description="Basic and acidic residues" evidence="2">
    <location>
        <begin position="434"/>
        <end position="446"/>
    </location>
</feature>
<proteinExistence type="predicted"/>
<dbReference type="Gene3D" id="2.60.40.10">
    <property type="entry name" value="Immunoglobulins"/>
    <property type="match status" value="1"/>
</dbReference>
<dbReference type="OrthoDB" id="5866470at2759"/>
<accession>A0A2G5UMX3</accession>
<organism evidence="4 5">
    <name type="scientific">Caenorhabditis nigoni</name>
    <dbReference type="NCBI Taxonomy" id="1611254"/>
    <lineage>
        <taxon>Eukaryota</taxon>
        <taxon>Metazoa</taxon>
        <taxon>Ecdysozoa</taxon>
        <taxon>Nematoda</taxon>
        <taxon>Chromadorea</taxon>
        <taxon>Rhabditida</taxon>
        <taxon>Rhabditina</taxon>
        <taxon>Rhabditomorpha</taxon>
        <taxon>Rhabditoidea</taxon>
        <taxon>Rhabditidae</taxon>
        <taxon>Peloderinae</taxon>
        <taxon>Caenorhabditis</taxon>
    </lineage>
</organism>
<feature type="compositionally biased region" description="Basic and acidic residues" evidence="2">
    <location>
        <begin position="368"/>
        <end position="378"/>
    </location>
</feature>
<dbReference type="Pfam" id="PF00635">
    <property type="entry name" value="Motile_Sperm"/>
    <property type="match status" value="1"/>
</dbReference>
<dbReference type="InterPro" id="IPR051774">
    <property type="entry name" value="Sperm-specific_class_P"/>
</dbReference>
<feature type="compositionally biased region" description="Basic and acidic residues" evidence="2">
    <location>
        <begin position="346"/>
        <end position="356"/>
    </location>
</feature>
<dbReference type="SUPFAM" id="SSF49354">
    <property type="entry name" value="PapD-like"/>
    <property type="match status" value="1"/>
</dbReference>
<keyword evidence="1" id="KW-0206">Cytoskeleton</keyword>
<dbReference type="InterPro" id="IPR013783">
    <property type="entry name" value="Ig-like_fold"/>
</dbReference>
<feature type="compositionally biased region" description="Polar residues" evidence="2">
    <location>
        <begin position="290"/>
        <end position="305"/>
    </location>
</feature>
<feature type="region of interest" description="Disordered" evidence="2">
    <location>
        <begin position="1"/>
        <end position="33"/>
    </location>
</feature>
<evidence type="ECO:0000256" key="1">
    <source>
        <dbReference type="RuleBase" id="RU003425"/>
    </source>
</evidence>
<feature type="compositionally biased region" description="Polar residues" evidence="2">
    <location>
        <begin position="1"/>
        <end position="19"/>
    </location>
</feature>
<feature type="compositionally biased region" description="Basic and acidic residues" evidence="2">
    <location>
        <begin position="390"/>
        <end position="407"/>
    </location>
</feature>
<protein>
    <recommendedName>
        <fullName evidence="1">Major sperm protein</fullName>
    </recommendedName>
</protein>
<gene>
    <name evidence="4" type="primary">Cni-C35A5.4</name>
    <name evidence="4" type="synonym">Cnig_chr_III.g8489</name>
    <name evidence="4" type="ORF">B9Z55_008489</name>
</gene>
<reference evidence="5" key="1">
    <citation type="submission" date="2017-10" db="EMBL/GenBank/DDBJ databases">
        <title>Rapid genome shrinkage in a self-fertile nematode reveals novel sperm competition proteins.</title>
        <authorList>
            <person name="Yin D."/>
            <person name="Schwarz E.M."/>
            <person name="Thomas C.G."/>
            <person name="Felde R.L."/>
            <person name="Korf I.F."/>
            <person name="Cutter A.D."/>
            <person name="Schartner C.M."/>
            <person name="Ralston E.J."/>
            <person name="Meyer B.J."/>
            <person name="Haag E.S."/>
        </authorList>
    </citation>
    <scope>NUCLEOTIDE SEQUENCE [LARGE SCALE GENOMIC DNA]</scope>
    <source>
        <strain evidence="5">JU1422</strain>
    </source>
</reference>
<keyword evidence="1" id="KW-0963">Cytoplasm</keyword>
<name>A0A2G5UMX3_9PELO</name>
<comment type="caution">
    <text evidence="4">The sequence shown here is derived from an EMBL/GenBank/DDBJ whole genome shotgun (WGS) entry which is preliminary data.</text>
</comment>
<evidence type="ECO:0000256" key="2">
    <source>
        <dbReference type="SAM" id="MobiDB-lite"/>
    </source>
</evidence>
<dbReference type="EMBL" id="PDUG01000003">
    <property type="protein sequence ID" value="PIC40894.1"/>
    <property type="molecule type" value="Genomic_DNA"/>
</dbReference>
<dbReference type="AlphaFoldDB" id="A0A2G5UMX3"/>
<evidence type="ECO:0000313" key="5">
    <source>
        <dbReference type="Proteomes" id="UP000230233"/>
    </source>
</evidence>
<comment type="function">
    <text evidence="1">Central component in molecular interactions underlying sperm crawling. Forms an extensive filament system that extends from sperm villipoda, along the leading edge of the pseudopod.</text>
</comment>
<dbReference type="InterPro" id="IPR008962">
    <property type="entry name" value="PapD-like_sf"/>
</dbReference>